<dbReference type="AlphaFoldDB" id="A0A4U0EYK5"/>
<sequence length="267" mass="30360">MKNIKQKFIGILTCCLISSTVWSQHQIDNTKIVKVLSFNILHGKTMKGDFNLDIIAKVIIDANPDFVALQEVDYKTNRAKKYDLVTELGWRTKMAPIYGRAMYYDGGEYGEGVLSKHTFLSTRNVSLPYIPGDEPRAALEITTVLPSKDTISFIGTHLDHLKLETNKIMQAKEINKVFSSNKYPTILAGDLNAEPNSNTMNILESFWTVSYDKNNPQPTFSSENPTKKIDYVLFYPKHRWKVLKRETICDAIASDHCAYLVTLQLLD</sequence>
<accession>A0A4U0EYK5</accession>
<evidence type="ECO:0000313" key="2">
    <source>
        <dbReference type="EMBL" id="TJY37106.1"/>
    </source>
</evidence>
<dbReference type="InterPro" id="IPR036691">
    <property type="entry name" value="Endo/exonu/phosph_ase_sf"/>
</dbReference>
<dbReference type="EMBL" id="SUPL01000002">
    <property type="protein sequence ID" value="TJY37106.1"/>
    <property type="molecule type" value="Genomic_DNA"/>
</dbReference>
<keyword evidence="3" id="KW-1185">Reference proteome</keyword>
<organism evidence="2 3">
    <name type="scientific">Pontimicrobium aquaticum</name>
    <dbReference type="NCBI Taxonomy" id="2565367"/>
    <lineage>
        <taxon>Bacteria</taxon>
        <taxon>Pseudomonadati</taxon>
        <taxon>Bacteroidota</taxon>
        <taxon>Flavobacteriia</taxon>
        <taxon>Flavobacteriales</taxon>
        <taxon>Flavobacteriaceae</taxon>
        <taxon>Pontimicrobium</taxon>
    </lineage>
</organism>
<dbReference type="GO" id="GO:0006506">
    <property type="term" value="P:GPI anchor biosynthetic process"/>
    <property type="evidence" value="ECO:0007669"/>
    <property type="project" value="TreeGrafter"/>
</dbReference>
<dbReference type="GO" id="GO:0003824">
    <property type="term" value="F:catalytic activity"/>
    <property type="evidence" value="ECO:0007669"/>
    <property type="project" value="InterPro"/>
</dbReference>
<dbReference type="PANTHER" id="PTHR14859:SF15">
    <property type="entry name" value="ENDONUCLEASE_EXONUCLEASE_PHOSPHATASE DOMAIN-CONTAINING PROTEIN"/>
    <property type="match status" value="1"/>
</dbReference>
<name>A0A4U0EYK5_9FLAO</name>
<evidence type="ECO:0000259" key="1">
    <source>
        <dbReference type="Pfam" id="PF03372"/>
    </source>
</evidence>
<proteinExistence type="predicted"/>
<protein>
    <recommendedName>
        <fullName evidence="1">Endonuclease/exonuclease/phosphatase domain-containing protein</fullName>
    </recommendedName>
</protein>
<evidence type="ECO:0000313" key="3">
    <source>
        <dbReference type="Proteomes" id="UP000307657"/>
    </source>
</evidence>
<dbReference type="InterPro" id="IPR051916">
    <property type="entry name" value="GPI-anchor_lipid_remodeler"/>
</dbReference>
<dbReference type="Proteomes" id="UP000307657">
    <property type="component" value="Unassembled WGS sequence"/>
</dbReference>
<dbReference type="Gene3D" id="3.60.10.10">
    <property type="entry name" value="Endonuclease/exonuclease/phosphatase"/>
    <property type="match status" value="1"/>
</dbReference>
<dbReference type="GO" id="GO:0016020">
    <property type="term" value="C:membrane"/>
    <property type="evidence" value="ECO:0007669"/>
    <property type="project" value="GOC"/>
</dbReference>
<dbReference type="Pfam" id="PF03372">
    <property type="entry name" value="Exo_endo_phos"/>
    <property type="match status" value="1"/>
</dbReference>
<dbReference type="RefSeq" id="WP_136841271.1">
    <property type="nucleotide sequence ID" value="NZ_SUPL01000002.1"/>
</dbReference>
<dbReference type="InterPro" id="IPR005135">
    <property type="entry name" value="Endo/exonuclease/phosphatase"/>
</dbReference>
<dbReference type="SUPFAM" id="SSF56219">
    <property type="entry name" value="DNase I-like"/>
    <property type="match status" value="1"/>
</dbReference>
<gene>
    <name evidence="2" type="ORF">E5167_03930</name>
</gene>
<feature type="domain" description="Endonuclease/exonuclease/phosphatase" evidence="1">
    <location>
        <begin position="36"/>
        <end position="256"/>
    </location>
</feature>
<dbReference type="OrthoDB" id="5447300at2"/>
<dbReference type="PANTHER" id="PTHR14859">
    <property type="entry name" value="CALCOFLUOR WHITE HYPERSENSITIVE PROTEIN PRECURSOR"/>
    <property type="match status" value="1"/>
</dbReference>
<comment type="caution">
    <text evidence="2">The sequence shown here is derived from an EMBL/GenBank/DDBJ whole genome shotgun (WGS) entry which is preliminary data.</text>
</comment>
<reference evidence="2 3" key="1">
    <citation type="submission" date="2019-04" db="EMBL/GenBank/DDBJ databases">
        <title>Lacinutrix sp. nov., isolated from marine water.</title>
        <authorList>
            <person name="Kim W."/>
        </authorList>
    </citation>
    <scope>NUCLEOTIDE SEQUENCE [LARGE SCALE GENOMIC DNA]</scope>
    <source>
        <strain evidence="2 3">CAU 1491</strain>
    </source>
</reference>